<dbReference type="Proteomes" id="UP001430953">
    <property type="component" value="Unassembled WGS sequence"/>
</dbReference>
<name>A0AAW2E9U7_9HYME</name>
<evidence type="ECO:0000313" key="1">
    <source>
        <dbReference type="EMBL" id="KAL0100468.1"/>
    </source>
</evidence>
<dbReference type="AlphaFoldDB" id="A0AAW2E9U7"/>
<dbReference type="EMBL" id="JADYXP020000026">
    <property type="protein sequence ID" value="KAL0100468.1"/>
    <property type="molecule type" value="Genomic_DNA"/>
</dbReference>
<protein>
    <submittedName>
        <fullName evidence="1">Uncharacterized protein</fullName>
    </submittedName>
</protein>
<comment type="caution">
    <text evidence="1">The sequence shown here is derived from an EMBL/GenBank/DDBJ whole genome shotgun (WGS) entry which is preliminary data.</text>
</comment>
<evidence type="ECO:0000313" key="2">
    <source>
        <dbReference type="Proteomes" id="UP001430953"/>
    </source>
</evidence>
<accession>A0AAW2E9U7</accession>
<sequence>MEARGFRAAWRKHARVPAFATRAHYVKRPSDRVYGVTLLSTSARPTHGTATQTLRRYRARRHRQNHAYRTPHFLAILDASRSNALLPIALPIRRVNLGCRYRRL</sequence>
<proteinExistence type="predicted"/>
<gene>
    <name evidence="1" type="ORF">PUN28_019656</name>
</gene>
<keyword evidence="2" id="KW-1185">Reference proteome</keyword>
<reference evidence="1 2" key="1">
    <citation type="submission" date="2023-03" db="EMBL/GenBank/DDBJ databases">
        <title>High recombination rates correlate with genetic variation in Cardiocondyla obscurior ants.</title>
        <authorList>
            <person name="Errbii M."/>
        </authorList>
    </citation>
    <scope>NUCLEOTIDE SEQUENCE [LARGE SCALE GENOMIC DNA]</scope>
    <source>
        <strain evidence="1">Alpha-2009</strain>
        <tissue evidence="1">Whole body</tissue>
    </source>
</reference>
<organism evidence="1 2">
    <name type="scientific">Cardiocondyla obscurior</name>
    <dbReference type="NCBI Taxonomy" id="286306"/>
    <lineage>
        <taxon>Eukaryota</taxon>
        <taxon>Metazoa</taxon>
        <taxon>Ecdysozoa</taxon>
        <taxon>Arthropoda</taxon>
        <taxon>Hexapoda</taxon>
        <taxon>Insecta</taxon>
        <taxon>Pterygota</taxon>
        <taxon>Neoptera</taxon>
        <taxon>Endopterygota</taxon>
        <taxon>Hymenoptera</taxon>
        <taxon>Apocrita</taxon>
        <taxon>Aculeata</taxon>
        <taxon>Formicoidea</taxon>
        <taxon>Formicidae</taxon>
        <taxon>Myrmicinae</taxon>
        <taxon>Cardiocondyla</taxon>
    </lineage>
</organism>